<sequence length="431" mass="44626">MLTLRALNVTASVLMLAFNAFALERPVWLALRWGTLFVAINAAHIGVLLRERAAGLAMPAAARDAYDRWYRGGGMCERAFVRLVDAGAVVQLRRGDRLTSGGEPNGGLWLVTDGAVRVAVGGVVVARAQTAGSWVGERGFLRGQTLKSLNAACGRPSPAAAVRGRQRQTKGGGGGGCRAAGAPPGRAGRGGRGRGVVGWGGAGGAAAQAAWVDAPMGRCCHGRPRRAAAVAAAVADLQPDVGRPEGERRLDRQARAQLLLRFVIKPRGGDEAAGRTILGKGVCVRAVARQLHHLLPIIITINGGRQLVNNRVGLVLGRQDRGGGRVANLRWGVLDVVTTISQRVISVVIASIGRGVITVVASVGRRVLLVEVISIERGVLLVVASVKRRVLHVANGAAGAVTAGAAAAAVVGIRVPRVDIAMLAVPPLPPT</sequence>
<accession>A0ACC3BVW2</accession>
<evidence type="ECO:0000313" key="2">
    <source>
        <dbReference type="Proteomes" id="UP000798662"/>
    </source>
</evidence>
<reference evidence="1" key="1">
    <citation type="submission" date="2019-11" db="EMBL/GenBank/DDBJ databases">
        <title>Nori genome reveals adaptations in red seaweeds to the harsh intertidal environment.</title>
        <authorList>
            <person name="Wang D."/>
            <person name="Mao Y."/>
        </authorList>
    </citation>
    <scope>NUCLEOTIDE SEQUENCE</scope>
    <source>
        <tissue evidence="1">Gametophyte</tissue>
    </source>
</reference>
<comment type="caution">
    <text evidence="1">The sequence shown here is derived from an EMBL/GenBank/DDBJ whole genome shotgun (WGS) entry which is preliminary data.</text>
</comment>
<dbReference type="Proteomes" id="UP000798662">
    <property type="component" value="Chromosome 1"/>
</dbReference>
<proteinExistence type="predicted"/>
<keyword evidence="2" id="KW-1185">Reference proteome</keyword>
<organism evidence="1 2">
    <name type="scientific">Pyropia yezoensis</name>
    <name type="common">Susabi-nori</name>
    <name type="synonym">Porphyra yezoensis</name>
    <dbReference type="NCBI Taxonomy" id="2788"/>
    <lineage>
        <taxon>Eukaryota</taxon>
        <taxon>Rhodophyta</taxon>
        <taxon>Bangiophyceae</taxon>
        <taxon>Bangiales</taxon>
        <taxon>Bangiaceae</taxon>
        <taxon>Pyropia</taxon>
    </lineage>
</organism>
<name>A0ACC3BVW2_PYRYE</name>
<dbReference type="EMBL" id="CM020618">
    <property type="protein sequence ID" value="KAK1862028.1"/>
    <property type="molecule type" value="Genomic_DNA"/>
</dbReference>
<protein>
    <submittedName>
        <fullName evidence="1">Uncharacterized protein</fullName>
    </submittedName>
</protein>
<gene>
    <name evidence="1" type="ORF">I4F81_004604</name>
</gene>
<evidence type="ECO:0000313" key="1">
    <source>
        <dbReference type="EMBL" id="KAK1862028.1"/>
    </source>
</evidence>